<dbReference type="InterPro" id="IPR019422">
    <property type="entry name" value="7TM_GPCR_serpentine_rcpt_Srh"/>
</dbReference>
<evidence type="ECO:0000313" key="3">
    <source>
        <dbReference type="WBParaSite" id="BXY_0114100.1"/>
    </source>
</evidence>
<feature type="transmembrane region" description="Helical" evidence="1">
    <location>
        <begin position="55"/>
        <end position="79"/>
    </location>
</feature>
<keyword evidence="1" id="KW-1133">Transmembrane helix</keyword>
<feature type="transmembrane region" description="Helical" evidence="1">
    <location>
        <begin position="285"/>
        <end position="308"/>
    </location>
</feature>
<evidence type="ECO:0000313" key="2">
    <source>
        <dbReference type="Proteomes" id="UP000095284"/>
    </source>
</evidence>
<dbReference type="PANTHER" id="PTHR22941:SF26">
    <property type="entry name" value="SERPENTINE RECEPTOR, CLASS H"/>
    <property type="match status" value="1"/>
</dbReference>
<feature type="transmembrane region" description="Helical" evidence="1">
    <location>
        <begin position="147"/>
        <end position="168"/>
    </location>
</feature>
<name>A0A1I7RKA8_BURXY</name>
<feature type="transmembrane region" description="Helical" evidence="1">
    <location>
        <begin position="245"/>
        <end position="265"/>
    </location>
</feature>
<dbReference type="PANTHER" id="PTHR22941">
    <property type="entry name" value="SERPENTINE RECEPTOR"/>
    <property type="match status" value="1"/>
</dbReference>
<feature type="transmembrane region" description="Helical" evidence="1">
    <location>
        <begin position="206"/>
        <end position="233"/>
    </location>
</feature>
<dbReference type="Pfam" id="PF10318">
    <property type="entry name" value="7TM_GPCR_Srh"/>
    <property type="match status" value="1"/>
</dbReference>
<reference evidence="3" key="1">
    <citation type="submission" date="2016-11" db="UniProtKB">
        <authorList>
            <consortium name="WormBaseParasite"/>
        </authorList>
    </citation>
    <scope>IDENTIFICATION</scope>
</reference>
<dbReference type="Proteomes" id="UP000095284">
    <property type="component" value="Unplaced"/>
</dbReference>
<protein>
    <submittedName>
        <fullName evidence="3">7TM_GPCR_Srx domain-containing protein</fullName>
    </submittedName>
</protein>
<accession>A0A1I7RKA8</accession>
<dbReference type="WBParaSite" id="BXY_0114100.1">
    <property type="protein sequence ID" value="BXY_0114100.1"/>
    <property type="gene ID" value="BXY_0114100"/>
</dbReference>
<dbReference type="InterPro" id="IPR053220">
    <property type="entry name" value="Nematode_rcpt-like_serp_H"/>
</dbReference>
<proteinExistence type="predicted"/>
<feature type="transmembrane region" description="Helical" evidence="1">
    <location>
        <begin position="99"/>
        <end position="118"/>
    </location>
</feature>
<dbReference type="AlphaFoldDB" id="A0A1I7RKA8"/>
<sequence>MGILLNLTELPSEDLVAVYHIYEYSMFILTLLLVVYTLTIMYITPSKGLRKYRWYLIHGILWGFGFDTMACLIGAVTLFPLPCYYGINIGGSLGINGQTVYFIIGANCMVGKVYSIFLQFEHRFQQALPLHSWYREVFWFVHGEYELLARVLIYLFIAASLNIPGFYYRPNQDDQREFLSNMDPVLAQIYREHPNTACFSGGVDSLIVTIATCYIFVAVAFGAFFLGFIYITINRSKFTANTYRLQMMLFWSLIAQMAAFVVFMLIPGTVYLGGATLKFRNLPKISVICFFFFVSHTTVDSLMVLFFIKPYRRAVFYNVKRIFASSQFVDRTSMSVSEREIVKENTLTRVRPAVSRKD</sequence>
<keyword evidence="1" id="KW-0812">Transmembrane</keyword>
<keyword evidence="1" id="KW-0472">Membrane</keyword>
<feature type="transmembrane region" description="Helical" evidence="1">
    <location>
        <begin position="24"/>
        <end position="43"/>
    </location>
</feature>
<evidence type="ECO:0000256" key="1">
    <source>
        <dbReference type="SAM" id="Phobius"/>
    </source>
</evidence>
<organism evidence="2 3">
    <name type="scientific">Bursaphelenchus xylophilus</name>
    <name type="common">Pinewood nematode worm</name>
    <name type="synonym">Aphelenchoides xylophilus</name>
    <dbReference type="NCBI Taxonomy" id="6326"/>
    <lineage>
        <taxon>Eukaryota</taxon>
        <taxon>Metazoa</taxon>
        <taxon>Ecdysozoa</taxon>
        <taxon>Nematoda</taxon>
        <taxon>Chromadorea</taxon>
        <taxon>Rhabditida</taxon>
        <taxon>Tylenchina</taxon>
        <taxon>Tylenchomorpha</taxon>
        <taxon>Aphelenchoidea</taxon>
        <taxon>Aphelenchoididae</taxon>
        <taxon>Bursaphelenchus</taxon>
    </lineage>
</organism>